<dbReference type="PANTHER" id="PTHR43570">
    <property type="entry name" value="ALDEHYDE DEHYDROGENASE"/>
    <property type="match status" value="1"/>
</dbReference>
<comment type="similarity">
    <text evidence="1 4 7">Belongs to the aldehyde dehydrogenase family.</text>
</comment>
<dbReference type="AlphaFoldDB" id="A0A413UCM0"/>
<accession>A0A413UCM0</accession>
<evidence type="ECO:0000256" key="1">
    <source>
        <dbReference type="ARBA" id="ARBA00009986"/>
    </source>
</evidence>
<feature type="domain" description="Aldehyde dehydrogenase" evidence="8">
    <location>
        <begin position="13"/>
        <end position="419"/>
    </location>
</feature>
<dbReference type="GO" id="GO:0005737">
    <property type="term" value="C:cytoplasm"/>
    <property type="evidence" value="ECO:0007669"/>
    <property type="project" value="TreeGrafter"/>
</dbReference>
<dbReference type="InterPro" id="IPR016161">
    <property type="entry name" value="Ald_DH/histidinol_DH"/>
</dbReference>
<dbReference type="Gene3D" id="3.40.605.10">
    <property type="entry name" value="Aldehyde Dehydrogenase, Chain A, domain 1"/>
    <property type="match status" value="1"/>
</dbReference>
<dbReference type="InterPro" id="IPR012394">
    <property type="entry name" value="Aldehyde_DH_NAD(P)"/>
</dbReference>
<dbReference type="InterPro" id="IPR016160">
    <property type="entry name" value="Ald_DH_CS_CYS"/>
</dbReference>
<feature type="active site" evidence="5">
    <location>
        <position position="241"/>
    </location>
</feature>
<dbReference type="GO" id="GO:0006081">
    <property type="term" value="P:aldehyde metabolic process"/>
    <property type="evidence" value="ECO:0007669"/>
    <property type="project" value="InterPro"/>
</dbReference>
<proteinExistence type="inferred from homology"/>
<gene>
    <name evidence="9" type="ORF">DW907_06340</name>
</gene>
<evidence type="ECO:0000256" key="4">
    <source>
        <dbReference type="PIRNR" id="PIRNR036492"/>
    </source>
</evidence>
<evidence type="ECO:0000256" key="6">
    <source>
        <dbReference type="PROSITE-ProRule" id="PRU10007"/>
    </source>
</evidence>
<reference evidence="9 10" key="1">
    <citation type="submission" date="2018-08" db="EMBL/GenBank/DDBJ databases">
        <title>A genome reference for cultivated species of the human gut microbiota.</title>
        <authorList>
            <person name="Zou Y."/>
            <person name="Xue W."/>
            <person name="Luo G."/>
        </authorList>
    </citation>
    <scope>NUCLEOTIDE SEQUENCE [LARGE SCALE GENOMIC DNA]</scope>
    <source>
        <strain evidence="9 10">AM42-13AC</strain>
    </source>
</reference>
<protein>
    <recommendedName>
        <fullName evidence="4">Aldehyde dehydrogenase</fullName>
    </recommendedName>
</protein>
<sequence length="448" mass="50851">MDPIVLKQRAFYNQHKTLDIHFRINALKTLKKAILAYEDRINEAIKMDVGKSNFESYMCEVGLALSELTYMEKHVHKFSKEKTVYTPLSQFLSRSFEKPNPYGVVLVISPWNYPFLLSIDPLIDALAAGNTVVLKPSEFSPYTSQVIKDMIDEYFNPEYVACVLGDSEVSSKLLDSKFDYIFYTGSKRVGKIVMNKASQYLTPVTLELGGKSPCIVDKDADIKLAARRIVFGKYLNCGQTCVAPDYMLVHESIKDRFIECVISEIKRQYASLDDYGHIINEKHYKRILGLIDMDKVVYGGKHHNLQIEPTVVDRVDFLDPIMQEEIFGPVMPILTYSNLDVVIDKINSMPAPLALYIFTNNKQVSKKVTSEVSFGGGCINDVVIHLATSNMGFGGVGESGMGSYHGKRGFDTFSHTKSIVDKKRIIDLPMRYQPYTKLNEKLIRFFLR</sequence>
<evidence type="ECO:0000259" key="8">
    <source>
        <dbReference type="Pfam" id="PF00171"/>
    </source>
</evidence>
<name>A0A413UCM0_9FIRM</name>
<evidence type="ECO:0000313" key="10">
    <source>
        <dbReference type="Proteomes" id="UP000285288"/>
    </source>
</evidence>
<organism evidence="9 10">
    <name type="scientific">Holdemanella biformis</name>
    <dbReference type="NCBI Taxonomy" id="1735"/>
    <lineage>
        <taxon>Bacteria</taxon>
        <taxon>Bacillati</taxon>
        <taxon>Bacillota</taxon>
        <taxon>Erysipelotrichia</taxon>
        <taxon>Erysipelotrichales</taxon>
        <taxon>Erysipelotrichaceae</taxon>
        <taxon>Holdemanella</taxon>
    </lineage>
</organism>
<evidence type="ECO:0000256" key="7">
    <source>
        <dbReference type="RuleBase" id="RU003345"/>
    </source>
</evidence>
<dbReference type="SUPFAM" id="SSF53720">
    <property type="entry name" value="ALDH-like"/>
    <property type="match status" value="1"/>
</dbReference>
<keyword evidence="2 4" id="KW-0560">Oxidoreductase</keyword>
<dbReference type="GO" id="GO:0004029">
    <property type="term" value="F:aldehyde dehydrogenase (NAD+) activity"/>
    <property type="evidence" value="ECO:0007669"/>
    <property type="project" value="TreeGrafter"/>
</dbReference>
<dbReference type="PANTHER" id="PTHR43570:SF16">
    <property type="entry name" value="ALDEHYDE DEHYDROGENASE TYPE III, ISOFORM Q"/>
    <property type="match status" value="1"/>
</dbReference>
<dbReference type="PROSITE" id="PS00070">
    <property type="entry name" value="ALDEHYDE_DEHYDR_CYS"/>
    <property type="match status" value="1"/>
</dbReference>
<dbReference type="InterPro" id="IPR015590">
    <property type="entry name" value="Aldehyde_DH_dom"/>
</dbReference>
<evidence type="ECO:0000256" key="3">
    <source>
        <dbReference type="ARBA" id="ARBA00023027"/>
    </source>
</evidence>
<keyword evidence="3" id="KW-0520">NAD</keyword>
<dbReference type="CDD" id="cd07136">
    <property type="entry name" value="ALDH_YwdH-P39616"/>
    <property type="match status" value="1"/>
</dbReference>
<dbReference type="PROSITE" id="PS00687">
    <property type="entry name" value="ALDEHYDE_DEHYDR_GLU"/>
    <property type="match status" value="1"/>
</dbReference>
<dbReference type="Proteomes" id="UP000285288">
    <property type="component" value="Unassembled WGS sequence"/>
</dbReference>
<evidence type="ECO:0000256" key="2">
    <source>
        <dbReference type="ARBA" id="ARBA00023002"/>
    </source>
</evidence>
<dbReference type="FunFam" id="3.40.309.10:FF:000003">
    <property type="entry name" value="Aldehyde dehydrogenase"/>
    <property type="match status" value="1"/>
</dbReference>
<dbReference type="PIRSF" id="PIRSF036492">
    <property type="entry name" value="ALDH"/>
    <property type="match status" value="1"/>
</dbReference>
<dbReference type="FunFam" id="3.40.605.10:FF:000004">
    <property type="entry name" value="Aldehyde dehydrogenase"/>
    <property type="match status" value="1"/>
</dbReference>
<dbReference type="InterPro" id="IPR016162">
    <property type="entry name" value="Ald_DH_N"/>
</dbReference>
<dbReference type="Pfam" id="PF00171">
    <property type="entry name" value="Aldedh"/>
    <property type="match status" value="1"/>
</dbReference>
<comment type="caution">
    <text evidence="9">The sequence shown here is derived from an EMBL/GenBank/DDBJ whole genome shotgun (WGS) entry which is preliminary data.</text>
</comment>
<dbReference type="Gene3D" id="3.40.309.10">
    <property type="entry name" value="Aldehyde Dehydrogenase, Chain A, domain 2"/>
    <property type="match status" value="1"/>
</dbReference>
<dbReference type="InterPro" id="IPR016163">
    <property type="entry name" value="Ald_DH_C"/>
</dbReference>
<dbReference type="InterPro" id="IPR029510">
    <property type="entry name" value="Ald_DH_CS_GLU"/>
</dbReference>
<evidence type="ECO:0000313" key="9">
    <source>
        <dbReference type="EMBL" id="RHB05952.1"/>
    </source>
</evidence>
<dbReference type="EMBL" id="QSGD01000020">
    <property type="protein sequence ID" value="RHB05952.1"/>
    <property type="molecule type" value="Genomic_DNA"/>
</dbReference>
<evidence type="ECO:0000256" key="5">
    <source>
        <dbReference type="PIRSR" id="PIRSR036492-1"/>
    </source>
</evidence>
<dbReference type="RefSeq" id="WP_118011360.1">
    <property type="nucleotide sequence ID" value="NZ_QSGD01000020.1"/>
</dbReference>
<feature type="active site" evidence="5 6">
    <location>
        <position position="207"/>
    </location>
</feature>